<feature type="chain" id="PRO_5045611369" evidence="1">
    <location>
        <begin position="31"/>
        <end position="107"/>
    </location>
</feature>
<feature type="signal peptide" evidence="1">
    <location>
        <begin position="1"/>
        <end position="30"/>
    </location>
</feature>
<name>A0ABV3IQY4_9ACTN</name>
<protein>
    <submittedName>
        <fullName evidence="2">Uncharacterized protein</fullName>
    </submittedName>
</protein>
<accession>A0ABV3IQY4</accession>
<dbReference type="Proteomes" id="UP001552479">
    <property type="component" value="Unassembled WGS sequence"/>
</dbReference>
<reference evidence="2 3" key="1">
    <citation type="submission" date="2024-06" db="EMBL/GenBank/DDBJ databases">
        <title>The Natural Products Discovery Center: Release of the First 8490 Sequenced Strains for Exploring Actinobacteria Biosynthetic Diversity.</title>
        <authorList>
            <person name="Kalkreuter E."/>
            <person name="Kautsar S.A."/>
            <person name="Yang D."/>
            <person name="Bader C.D."/>
            <person name="Teijaro C.N."/>
            <person name="Fluegel L."/>
            <person name="Davis C.M."/>
            <person name="Simpson J.R."/>
            <person name="Lauterbach L."/>
            <person name="Steele A.D."/>
            <person name="Gui C."/>
            <person name="Meng S."/>
            <person name="Li G."/>
            <person name="Viehrig K."/>
            <person name="Ye F."/>
            <person name="Su P."/>
            <person name="Kiefer A.F."/>
            <person name="Nichols A."/>
            <person name="Cepeda A.J."/>
            <person name="Yan W."/>
            <person name="Fan B."/>
            <person name="Jiang Y."/>
            <person name="Adhikari A."/>
            <person name="Zheng C.-J."/>
            <person name="Schuster L."/>
            <person name="Cowan T.M."/>
            <person name="Smanski M.J."/>
            <person name="Chevrette M.G."/>
            <person name="De Carvalho L.P.S."/>
            <person name="Shen B."/>
        </authorList>
    </citation>
    <scope>NUCLEOTIDE SEQUENCE [LARGE SCALE GENOMIC DNA]</scope>
    <source>
        <strain evidence="2 3">NPDC053791</strain>
    </source>
</reference>
<proteinExistence type="predicted"/>
<dbReference type="EMBL" id="JBFASG010000006">
    <property type="protein sequence ID" value="MEV4922909.1"/>
    <property type="molecule type" value="Genomic_DNA"/>
</dbReference>
<organism evidence="2 3">
    <name type="scientific">Streptomyces roseoverticillatus</name>
    <dbReference type="NCBI Taxonomy" id="66429"/>
    <lineage>
        <taxon>Bacteria</taxon>
        <taxon>Bacillati</taxon>
        <taxon>Actinomycetota</taxon>
        <taxon>Actinomycetes</taxon>
        <taxon>Kitasatosporales</taxon>
        <taxon>Streptomycetaceae</taxon>
        <taxon>Streptomyces</taxon>
    </lineage>
</organism>
<evidence type="ECO:0000313" key="2">
    <source>
        <dbReference type="EMBL" id="MEV4922909.1"/>
    </source>
</evidence>
<sequence>MPALARLIRIGLAAGTAATLITGLATSAQAATGTIRYFDVNQQGFRIDNPPDNVCFNLQARADEIDNETNKTVRIYLNADCVTRVTDVPPGGARSHIGGPRSVRVLP</sequence>
<keyword evidence="1" id="KW-0732">Signal</keyword>
<evidence type="ECO:0000256" key="1">
    <source>
        <dbReference type="SAM" id="SignalP"/>
    </source>
</evidence>
<evidence type="ECO:0000313" key="3">
    <source>
        <dbReference type="Proteomes" id="UP001552479"/>
    </source>
</evidence>
<gene>
    <name evidence="2" type="ORF">AB0L03_08670</name>
</gene>
<dbReference type="RefSeq" id="WP_366087359.1">
    <property type="nucleotide sequence ID" value="NZ_JBFASG010000006.1"/>
</dbReference>
<keyword evidence="3" id="KW-1185">Reference proteome</keyword>
<comment type="caution">
    <text evidence="2">The sequence shown here is derived from an EMBL/GenBank/DDBJ whole genome shotgun (WGS) entry which is preliminary data.</text>
</comment>